<keyword evidence="5" id="KW-0614">Plasmid</keyword>
<evidence type="ECO:0000256" key="2">
    <source>
        <dbReference type="ARBA" id="ARBA00023002"/>
    </source>
</evidence>
<gene>
    <name evidence="5" type="ORF">AZ468_23890</name>
    <name evidence="4" type="ORF">OPW20_25560</name>
</gene>
<organism evidence="5 6">
    <name type="scientific">Vibrio europaeus</name>
    <dbReference type="NCBI Taxonomy" id="300876"/>
    <lineage>
        <taxon>Bacteria</taxon>
        <taxon>Pseudomonadati</taxon>
        <taxon>Pseudomonadota</taxon>
        <taxon>Gammaproteobacteria</taxon>
        <taxon>Vibrionales</taxon>
        <taxon>Vibrionaceae</taxon>
        <taxon>Vibrio</taxon>
        <taxon>Vibrio oreintalis group</taxon>
    </lineage>
</organism>
<dbReference type="GO" id="GO:0008911">
    <property type="term" value="F:lactaldehyde dehydrogenase (NAD+) activity"/>
    <property type="evidence" value="ECO:0007669"/>
    <property type="project" value="TreeGrafter"/>
</dbReference>
<name>A0A178J3L7_9VIBR</name>
<dbReference type="PANTHER" id="PTHR42991:SF1">
    <property type="entry name" value="ALDEHYDE DEHYDROGENASE"/>
    <property type="match status" value="1"/>
</dbReference>
<dbReference type="AlphaFoldDB" id="A0A178J3L7"/>
<dbReference type="EMBL" id="JAPFIT010000033">
    <property type="protein sequence ID" value="MDC5743433.1"/>
    <property type="molecule type" value="Genomic_DNA"/>
</dbReference>
<evidence type="ECO:0000313" key="6">
    <source>
        <dbReference type="Proteomes" id="UP000094761"/>
    </source>
</evidence>
<geneLocation type="plasmid" evidence="5">
    <name>p251_like</name>
</geneLocation>
<evidence type="ECO:0000313" key="4">
    <source>
        <dbReference type="EMBL" id="MDC5743433.1"/>
    </source>
</evidence>
<dbReference type="InterPro" id="IPR016163">
    <property type="entry name" value="Ald_DH_C"/>
</dbReference>
<dbReference type="Gene3D" id="3.40.309.10">
    <property type="entry name" value="Aldehyde Dehydrogenase, Chain A, domain 2"/>
    <property type="match status" value="1"/>
</dbReference>
<comment type="caution">
    <text evidence="5">The sequence shown here is derived from an EMBL/GenBank/DDBJ whole genome shotgun (WGS) entry which is preliminary data.</text>
</comment>
<dbReference type="RefSeq" id="WP_069669749.1">
    <property type="nucleotide sequence ID" value="NZ_JAPFIM010000025.1"/>
</dbReference>
<dbReference type="Gene3D" id="3.40.605.10">
    <property type="entry name" value="Aldehyde Dehydrogenase, Chain A, domain 1"/>
    <property type="match status" value="1"/>
</dbReference>
<comment type="similarity">
    <text evidence="1">Belongs to the aldehyde dehydrogenase family.</text>
</comment>
<dbReference type="InterPro" id="IPR015590">
    <property type="entry name" value="Aldehyde_DH_dom"/>
</dbReference>
<evidence type="ECO:0000256" key="1">
    <source>
        <dbReference type="ARBA" id="ARBA00009986"/>
    </source>
</evidence>
<proteinExistence type="inferred from homology"/>
<evidence type="ECO:0000313" key="5">
    <source>
        <dbReference type="EMBL" id="OAM96734.1"/>
    </source>
</evidence>
<dbReference type="SUPFAM" id="SSF53720">
    <property type="entry name" value="ALDH-like"/>
    <property type="match status" value="1"/>
</dbReference>
<dbReference type="EMBL" id="LUAX01000008">
    <property type="protein sequence ID" value="OAM96734.1"/>
    <property type="molecule type" value="Genomic_DNA"/>
</dbReference>
<dbReference type="InterPro" id="IPR016161">
    <property type="entry name" value="Ald_DH/histidinol_DH"/>
</dbReference>
<reference evidence="4" key="2">
    <citation type="submission" date="2022-11" db="EMBL/GenBank/DDBJ databases">
        <title>Role of the vibriolysin VemA secreted by the emergent pathogen Vibrio europaeus in the colonization of Manila clam mucus.</title>
        <authorList>
            <person name="Martinez C."/>
            <person name="Rodriguez S."/>
            <person name="Vences A."/>
            <person name="Barja J.L."/>
            <person name="Toranzo A.E."/>
            <person name="Dubert J."/>
        </authorList>
    </citation>
    <scope>NUCLEOTIDE SEQUENCE</scope>
    <source>
        <strain evidence="4">3454</strain>
    </source>
</reference>
<keyword evidence="2" id="KW-0560">Oxidoreductase</keyword>
<sequence>MNFVKTSFIANSPSNNEKCIHIVKNPYSGEAIGSVELSDQNDISLAFDNARDVFKNRKRWLSRDQRLAVLNNLVTLMKNDIDKLVHIAASEGGKPIIDTKTEVKRAIRGVELCVRYLSQNNTEPVHLHSDDTESHIRTSYSLKEPIGIVVAVSAFNHPLNLIVHQVIPAIVCGNPILIKPAADTPLSCFNLVKLIYKSGLPIEWCQVLMTGSHALTQSLITNEHVNLLTFVGSAKIGWMLRSKLSPGTRCLLEHGGVAPVIVEETADLVETVASIVKGGFYHAGQVCVSVQRVFLPDTRLKEFSDELVRQTQLLFTGDQLSEKTDVGPLIRGSEISRIESWINEAIEEGATLLCGGERINDSCLLPTLLLNPSKSSKVTQQEIFGPVIALYSYSNIGDAIEQANHSQFSFQSAVFSKDIDKSNYIARELNSSAVMINDHSAFRDDDMPFSGLNQSGLGVGGIRNTINEMQTNKMIVQRIKGNKDMEKQLKINN</sequence>
<feature type="domain" description="Aldehyde dehydrogenase" evidence="3">
    <location>
        <begin position="22"/>
        <end position="474"/>
    </location>
</feature>
<reference evidence="5 6" key="1">
    <citation type="submission" date="2016-03" db="EMBL/GenBank/DDBJ databases">
        <title>Draft genome sequence of the Vibrio tubiashii subs. europaeus.</title>
        <authorList>
            <person name="Spinard E."/>
            <person name="Dubert J."/>
            <person name="Nelson D.R."/>
            <person name="Barja J.L."/>
        </authorList>
    </citation>
    <scope>NUCLEOTIDE SEQUENCE [LARGE SCALE GENOMIC DNA]</scope>
    <source>
        <strain evidence="6">PP-638</strain>
        <strain evidence="5">PP2-638</strain>
        <plasmid evidence="5">p251_like</plasmid>
    </source>
</reference>
<dbReference type="PANTHER" id="PTHR42991">
    <property type="entry name" value="ALDEHYDE DEHYDROGENASE"/>
    <property type="match status" value="1"/>
</dbReference>
<keyword evidence="7" id="KW-1185">Reference proteome</keyword>
<protein>
    <submittedName>
        <fullName evidence="4 5">Aldehyde dehydrogenase</fullName>
    </submittedName>
</protein>
<dbReference type="Proteomes" id="UP000094761">
    <property type="component" value="Unassembled WGS sequence"/>
</dbReference>
<dbReference type="OrthoDB" id="9812625at2"/>
<evidence type="ECO:0000259" key="3">
    <source>
        <dbReference type="Pfam" id="PF00171"/>
    </source>
</evidence>
<evidence type="ECO:0000313" key="7">
    <source>
        <dbReference type="Proteomes" id="UP001150001"/>
    </source>
</evidence>
<dbReference type="GeneID" id="78078765"/>
<dbReference type="Pfam" id="PF00171">
    <property type="entry name" value="Aldedh"/>
    <property type="match status" value="1"/>
</dbReference>
<dbReference type="InterPro" id="IPR051020">
    <property type="entry name" value="ALDH-related_metabolic_enz"/>
</dbReference>
<dbReference type="Proteomes" id="UP001150001">
    <property type="component" value="Unassembled WGS sequence"/>
</dbReference>
<dbReference type="InterPro" id="IPR016162">
    <property type="entry name" value="Ald_DH_N"/>
</dbReference>
<accession>A0A178J3L7</accession>